<dbReference type="GO" id="GO:0008270">
    <property type="term" value="F:zinc ion binding"/>
    <property type="evidence" value="ECO:0007669"/>
    <property type="project" value="UniProtKB-KW"/>
</dbReference>
<protein>
    <recommendedName>
        <fullName evidence="3">RING-type domain-containing protein</fullName>
    </recommendedName>
</protein>
<feature type="region of interest" description="Disordered" evidence="2">
    <location>
        <begin position="100"/>
        <end position="120"/>
    </location>
</feature>
<dbReference type="OrthoDB" id="8062037at2759"/>
<dbReference type="Gene3D" id="3.30.40.10">
    <property type="entry name" value="Zinc/RING finger domain, C3HC4 (zinc finger)"/>
    <property type="match status" value="1"/>
</dbReference>
<name>A0A1Y2CPR8_9FUNG</name>
<dbReference type="PANTHER" id="PTHR47662:SF1">
    <property type="entry name" value="RING-TYPE DOMAIN-CONTAINING PROTEIN"/>
    <property type="match status" value="1"/>
</dbReference>
<evidence type="ECO:0000256" key="1">
    <source>
        <dbReference type="PROSITE-ProRule" id="PRU00175"/>
    </source>
</evidence>
<keyword evidence="5" id="KW-1185">Reference proteome</keyword>
<feature type="compositionally biased region" description="Polar residues" evidence="2">
    <location>
        <begin position="100"/>
        <end position="113"/>
    </location>
</feature>
<dbReference type="PROSITE" id="PS50089">
    <property type="entry name" value="ZF_RING_2"/>
    <property type="match status" value="1"/>
</dbReference>
<dbReference type="PANTHER" id="PTHR47662">
    <property type="entry name" value="RING-TYPE DOMAIN-CONTAINING PROTEIN"/>
    <property type="match status" value="1"/>
</dbReference>
<reference evidence="4 5" key="1">
    <citation type="submission" date="2016-07" db="EMBL/GenBank/DDBJ databases">
        <title>Pervasive Adenine N6-methylation of Active Genes in Fungi.</title>
        <authorList>
            <consortium name="DOE Joint Genome Institute"/>
            <person name="Mondo S.J."/>
            <person name="Dannebaum R.O."/>
            <person name="Kuo R.C."/>
            <person name="Labutti K."/>
            <person name="Haridas S."/>
            <person name="Kuo A."/>
            <person name="Salamov A."/>
            <person name="Ahrendt S.R."/>
            <person name="Lipzen A."/>
            <person name="Sullivan W."/>
            <person name="Andreopoulos W.B."/>
            <person name="Clum A."/>
            <person name="Lindquist E."/>
            <person name="Daum C."/>
            <person name="Ramamoorthy G.K."/>
            <person name="Gryganskyi A."/>
            <person name="Culley D."/>
            <person name="Magnuson J.K."/>
            <person name="James T.Y."/>
            <person name="O'Malley M.A."/>
            <person name="Stajich J.E."/>
            <person name="Spatafora J.W."/>
            <person name="Visel A."/>
            <person name="Grigoriev I.V."/>
        </authorList>
    </citation>
    <scope>NUCLEOTIDE SEQUENCE [LARGE SCALE GENOMIC DNA]</scope>
    <source>
        <strain evidence="4 5">JEL800</strain>
    </source>
</reference>
<dbReference type="SMART" id="SM00184">
    <property type="entry name" value="RING"/>
    <property type="match status" value="1"/>
</dbReference>
<dbReference type="InterPro" id="IPR001841">
    <property type="entry name" value="Znf_RING"/>
</dbReference>
<dbReference type="SUPFAM" id="SSF57850">
    <property type="entry name" value="RING/U-box"/>
    <property type="match status" value="1"/>
</dbReference>
<gene>
    <name evidence="4" type="ORF">BCR33DRAFT_15032</name>
</gene>
<accession>A0A1Y2CPR8</accession>
<evidence type="ECO:0000259" key="3">
    <source>
        <dbReference type="PROSITE" id="PS50089"/>
    </source>
</evidence>
<evidence type="ECO:0000313" key="5">
    <source>
        <dbReference type="Proteomes" id="UP000193642"/>
    </source>
</evidence>
<organism evidence="4 5">
    <name type="scientific">Rhizoclosmatium globosum</name>
    <dbReference type="NCBI Taxonomy" id="329046"/>
    <lineage>
        <taxon>Eukaryota</taxon>
        <taxon>Fungi</taxon>
        <taxon>Fungi incertae sedis</taxon>
        <taxon>Chytridiomycota</taxon>
        <taxon>Chytridiomycota incertae sedis</taxon>
        <taxon>Chytridiomycetes</taxon>
        <taxon>Chytridiales</taxon>
        <taxon>Chytriomycetaceae</taxon>
        <taxon>Rhizoclosmatium</taxon>
    </lineage>
</organism>
<dbReference type="InterPro" id="IPR013083">
    <property type="entry name" value="Znf_RING/FYVE/PHD"/>
</dbReference>
<evidence type="ECO:0000256" key="2">
    <source>
        <dbReference type="SAM" id="MobiDB-lite"/>
    </source>
</evidence>
<dbReference type="STRING" id="329046.A0A1Y2CPR8"/>
<dbReference type="AlphaFoldDB" id="A0A1Y2CPR8"/>
<comment type="caution">
    <text evidence="4">The sequence shown here is derived from an EMBL/GenBank/DDBJ whole genome shotgun (WGS) entry which is preliminary data.</text>
</comment>
<keyword evidence="1" id="KW-0479">Metal-binding</keyword>
<dbReference type="Pfam" id="PF13639">
    <property type="entry name" value="zf-RING_2"/>
    <property type="match status" value="1"/>
</dbReference>
<evidence type="ECO:0000313" key="4">
    <source>
        <dbReference type="EMBL" id="ORY48957.1"/>
    </source>
</evidence>
<keyword evidence="1" id="KW-0862">Zinc</keyword>
<sequence>MQPSATVPSNDPIADSSGDLSDEMPALLSDSDSDAPPSAVRPTQRANPPPIQHHHQRQQHQQPSDSDADSFPDLLSDSNSDQERTRPVQRPLLQQITRLAQAPQPNSALPSPTQRRHQPRLPPELVSRLSQLSQNRRIASIEMVNERLPVHQWSAADAPDGKSDCGICISEFEEQDSVRTLPCKHLFHSNCVDQWLTQGSVTCPSCRHPALDLPRIEPPSIGDIRLLLDILAPGKKEIPS</sequence>
<feature type="compositionally biased region" description="Low complexity" evidence="2">
    <location>
        <begin position="25"/>
        <end position="38"/>
    </location>
</feature>
<dbReference type="EMBL" id="MCGO01000010">
    <property type="protein sequence ID" value="ORY48957.1"/>
    <property type="molecule type" value="Genomic_DNA"/>
</dbReference>
<keyword evidence="1" id="KW-0863">Zinc-finger</keyword>
<proteinExistence type="predicted"/>
<dbReference type="CDD" id="cd16448">
    <property type="entry name" value="RING-H2"/>
    <property type="match status" value="1"/>
</dbReference>
<feature type="region of interest" description="Disordered" evidence="2">
    <location>
        <begin position="1"/>
        <end position="87"/>
    </location>
</feature>
<dbReference type="Proteomes" id="UP000193642">
    <property type="component" value="Unassembled WGS sequence"/>
</dbReference>
<feature type="domain" description="RING-type" evidence="3">
    <location>
        <begin position="165"/>
        <end position="207"/>
    </location>
</feature>